<organism evidence="1 2">
    <name type="scientific">Maioricimonas rarisocia</name>
    <dbReference type="NCBI Taxonomy" id="2528026"/>
    <lineage>
        <taxon>Bacteria</taxon>
        <taxon>Pseudomonadati</taxon>
        <taxon>Planctomycetota</taxon>
        <taxon>Planctomycetia</taxon>
        <taxon>Planctomycetales</taxon>
        <taxon>Planctomycetaceae</taxon>
        <taxon>Maioricimonas</taxon>
    </lineage>
</organism>
<dbReference type="PANTHER" id="PTHR47473">
    <property type="entry name" value="BTA1P"/>
    <property type="match status" value="1"/>
</dbReference>
<sequence length="398" mass="46257">MAWERLSRTYFNLIHKNNLVYNTCWEDPRLDHVALDLGPDDNVLVITSAGCNALDYALAGPNRVYAVDMNPRQNALLELKLAGIRHLDYETFFELFGTGSSPQWSTIYHERLRKTLTPESRSYWDRRSKFFDGSTRRSSFYFWGSSGTFAWLVNGYINRVAKIRDGIDTLLNASTVEEQQEIYRDRQLRESLFRPMITWMLRRDATLAMLGVPRSQRRQLDEGYPGGVVQFIVDRIETVFADRPLHDNYFWRVYLTGSYTPECCPEYLKPDNFQKLKDGLVDKVEVHTNSILGFLDENDVTVSRFVLLDHMDWLWANLRDVLSAEWQAIHDRAAEKTRIIWRSAGLEVDFVDPITINGKHGQTRLGELLTYNPELASELHERDRVNTYGSFYIADLTA</sequence>
<dbReference type="EMBL" id="CP036275">
    <property type="protein sequence ID" value="QDU40668.1"/>
    <property type="molecule type" value="Genomic_DNA"/>
</dbReference>
<dbReference type="PANTHER" id="PTHR47473:SF1">
    <property type="entry name" value="METHYLTRANSFERASE DOMAIN-CONTAINING PROTEIN"/>
    <property type="match status" value="1"/>
</dbReference>
<dbReference type="AlphaFoldDB" id="A0A517ZDW4"/>
<dbReference type="KEGG" id="mri:Mal4_50260"/>
<keyword evidence="2" id="KW-1185">Reference proteome</keyword>
<protein>
    <recommendedName>
        <fullName evidence="3">S-adenosylmethionine:diacylglycerol 3-amino-3-carboxypropyl transferase</fullName>
    </recommendedName>
</protein>
<accession>A0A517ZDW4</accession>
<evidence type="ECO:0000313" key="2">
    <source>
        <dbReference type="Proteomes" id="UP000320496"/>
    </source>
</evidence>
<name>A0A517ZDW4_9PLAN</name>
<reference evidence="1 2" key="1">
    <citation type="submission" date="2019-02" db="EMBL/GenBank/DDBJ databases">
        <title>Deep-cultivation of Planctomycetes and their phenomic and genomic characterization uncovers novel biology.</title>
        <authorList>
            <person name="Wiegand S."/>
            <person name="Jogler M."/>
            <person name="Boedeker C."/>
            <person name="Pinto D."/>
            <person name="Vollmers J."/>
            <person name="Rivas-Marin E."/>
            <person name="Kohn T."/>
            <person name="Peeters S.H."/>
            <person name="Heuer A."/>
            <person name="Rast P."/>
            <person name="Oberbeckmann S."/>
            <person name="Bunk B."/>
            <person name="Jeske O."/>
            <person name="Meyerdierks A."/>
            <person name="Storesund J.E."/>
            <person name="Kallscheuer N."/>
            <person name="Luecker S."/>
            <person name="Lage O.M."/>
            <person name="Pohl T."/>
            <person name="Merkel B.J."/>
            <person name="Hornburger P."/>
            <person name="Mueller R.-W."/>
            <person name="Bruemmer F."/>
            <person name="Labrenz M."/>
            <person name="Spormann A.M."/>
            <person name="Op den Camp H."/>
            <person name="Overmann J."/>
            <person name="Amann R."/>
            <person name="Jetten M.S.M."/>
            <person name="Mascher T."/>
            <person name="Medema M.H."/>
            <person name="Devos D.P."/>
            <person name="Kaster A.-K."/>
            <person name="Ovreas L."/>
            <person name="Rohde M."/>
            <person name="Galperin M.Y."/>
            <person name="Jogler C."/>
        </authorList>
    </citation>
    <scope>NUCLEOTIDE SEQUENCE [LARGE SCALE GENOMIC DNA]</scope>
    <source>
        <strain evidence="1 2">Mal4</strain>
    </source>
</reference>
<proteinExistence type="predicted"/>
<dbReference type="RefSeq" id="WP_145371939.1">
    <property type="nucleotide sequence ID" value="NZ_CP036275.1"/>
</dbReference>
<dbReference type="Pfam" id="PF11899">
    <property type="entry name" value="DUF3419"/>
    <property type="match status" value="1"/>
</dbReference>
<gene>
    <name evidence="1" type="ORF">Mal4_50260</name>
</gene>
<evidence type="ECO:0008006" key="3">
    <source>
        <dbReference type="Google" id="ProtNLM"/>
    </source>
</evidence>
<dbReference type="Proteomes" id="UP000320496">
    <property type="component" value="Chromosome"/>
</dbReference>
<evidence type="ECO:0000313" key="1">
    <source>
        <dbReference type="EMBL" id="QDU40668.1"/>
    </source>
</evidence>
<dbReference type="InterPro" id="IPR021829">
    <property type="entry name" value="DUF3419"/>
</dbReference>
<dbReference type="OrthoDB" id="1522784at2"/>